<feature type="domain" description="Protein kinase" evidence="31">
    <location>
        <begin position="1519"/>
        <end position="1825"/>
    </location>
</feature>
<keyword evidence="20 30" id="KW-1133">Transmembrane helix</keyword>
<evidence type="ECO:0000256" key="8">
    <source>
        <dbReference type="ARBA" id="ARBA00022475"/>
    </source>
</evidence>
<dbReference type="InterPro" id="IPR013210">
    <property type="entry name" value="LRR_N_plant-typ"/>
</dbReference>
<name>A0A0E0MCY6_ORYPU</name>
<dbReference type="InterPro" id="IPR001611">
    <property type="entry name" value="Leu-rich_rpt"/>
</dbReference>
<evidence type="ECO:0000256" key="26">
    <source>
        <dbReference type="ARBA" id="ARBA00054320"/>
    </source>
</evidence>
<dbReference type="SUPFAM" id="SSF56112">
    <property type="entry name" value="Protein kinase-like (PK-like)"/>
    <property type="match status" value="2"/>
</dbReference>
<evidence type="ECO:0000256" key="22">
    <source>
        <dbReference type="ARBA" id="ARBA00023170"/>
    </source>
</evidence>
<comment type="catalytic activity">
    <reaction evidence="25">
        <text>L-seryl-[protein] + ATP = O-phospho-L-seryl-[protein] + ADP + H(+)</text>
        <dbReference type="Rhea" id="RHEA:17989"/>
        <dbReference type="Rhea" id="RHEA-COMP:9863"/>
        <dbReference type="Rhea" id="RHEA-COMP:11604"/>
        <dbReference type="ChEBI" id="CHEBI:15378"/>
        <dbReference type="ChEBI" id="CHEBI:29999"/>
        <dbReference type="ChEBI" id="CHEBI:30616"/>
        <dbReference type="ChEBI" id="CHEBI:83421"/>
        <dbReference type="ChEBI" id="CHEBI:456216"/>
        <dbReference type="EC" id="2.7.11.1"/>
    </reaction>
</comment>
<evidence type="ECO:0000256" key="28">
    <source>
        <dbReference type="ARBA" id="ARBA00072040"/>
    </source>
</evidence>
<dbReference type="Pfam" id="PF00560">
    <property type="entry name" value="LRR_1"/>
    <property type="match status" value="6"/>
</dbReference>
<dbReference type="InterPro" id="IPR003591">
    <property type="entry name" value="Leu-rich_rpt_typical-subtyp"/>
</dbReference>
<dbReference type="EC" id="2.7.11.1" evidence="7"/>
<evidence type="ECO:0000256" key="4">
    <source>
        <dbReference type="ARBA" id="ARBA00004389"/>
    </source>
</evidence>
<evidence type="ECO:0000256" key="19">
    <source>
        <dbReference type="ARBA" id="ARBA00022840"/>
    </source>
</evidence>
<dbReference type="OMA" id="EFMERTV"/>
<evidence type="ECO:0000256" key="1">
    <source>
        <dbReference type="ARBA" id="ARBA00001936"/>
    </source>
</evidence>
<dbReference type="FunFam" id="3.80.10.10:FF:000383">
    <property type="entry name" value="Leucine-rich repeat receptor protein kinase EMS1"/>
    <property type="match status" value="1"/>
</dbReference>
<proteinExistence type="inferred from homology"/>
<protein>
    <recommendedName>
        <fullName evidence="28">Receptor kinase-like protein Xa21</fullName>
        <ecNumber evidence="7">2.7.11.1</ecNumber>
    </recommendedName>
</protein>
<keyword evidence="16 29" id="KW-0547">Nucleotide-binding</keyword>
<keyword evidence="22" id="KW-0675">Receptor</keyword>
<evidence type="ECO:0000256" key="29">
    <source>
        <dbReference type="PROSITE-ProRule" id="PRU10141"/>
    </source>
</evidence>
<evidence type="ECO:0000256" key="27">
    <source>
        <dbReference type="ARBA" id="ARBA00056628"/>
    </source>
</evidence>
<evidence type="ECO:0000313" key="32">
    <source>
        <dbReference type="EnsemblPlants" id="OPUNC11G04210.2"/>
    </source>
</evidence>
<evidence type="ECO:0000256" key="24">
    <source>
        <dbReference type="ARBA" id="ARBA00047899"/>
    </source>
</evidence>
<reference evidence="32" key="1">
    <citation type="submission" date="2015-04" db="UniProtKB">
        <authorList>
            <consortium name="EnsemblPlants"/>
        </authorList>
    </citation>
    <scope>IDENTIFICATION</scope>
</reference>
<evidence type="ECO:0000256" key="6">
    <source>
        <dbReference type="ARBA" id="ARBA00008684"/>
    </source>
</evidence>
<evidence type="ECO:0000256" key="14">
    <source>
        <dbReference type="ARBA" id="ARBA00022729"/>
    </source>
</evidence>
<dbReference type="GO" id="GO:0005886">
    <property type="term" value="C:plasma membrane"/>
    <property type="evidence" value="ECO:0007669"/>
    <property type="project" value="UniProtKB-SubCell"/>
</dbReference>
<dbReference type="EnsemblPlants" id="OPUNC11G04210.2">
    <property type="protein sequence ID" value="OPUNC11G04210.2"/>
    <property type="gene ID" value="OPUNC11G04210"/>
</dbReference>
<keyword evidence="9" id="KW-0723">Serine/threonine-protein kinase</keyword>
<dbReference type="Gene3D" id="3.80.10.10">
    <property type="entry name" value="Ribonuclease Inhibitor"/>
    <property type="match status" value="6"/>
</dbReference>
<dbReference type="Gene3D" id="1.10.510.10">
    <property type="entry name" value="Transferase(Phosphotransferase) domain 1"/>
    <property type="match status" value="2"/>
</dbReference>
<keyword evidence="17" id="KW-0418">Kinase</keyword>
<evidence type="ECO:0000259" key="31">
    <source>
        <dbReference type="PROSITE" id="PS50011"/>
    </source>
</evidence>
<evidence type="ECO:0000256" key="21">
    <source>
        <dbReference type="ARBA" id="ARBA00023136"/>
    </source>
</evidence>
<evidence type="ECO:0000256" key="10">
    <source>
        <dbReference type="ARBA" id="ARBA00022553"/>
    </source>
</evidence>
<dbReference type="Pfam" id="PF08263">
    <property type="entry name" value="LRRNT_2"/>
    <property type="match status" value="2"/>
</dbReference>
<comment type="similarity">
    <text evidence="6">Belongs to the protein kinase superfamily. Ser/Thr protein kinase family.</text>
</comment>
<evidence type="ECO:0000256" key="16">
    <source>
        <dbReference type="ARBA" id="ARBA00022741"/>
    </source>
</evidence>
<evidence type="ECO:0000256" key="2">
    <source>
        <dbReference type="ARBA" id="ARBA00001946"/>
    </source>
</evidence>
<dbReference type="FunFam" id="3.30.200.20:FF:000432">
    <property type="entry name" value="LRR receptor-like serine/threonine-protein kinase EFR"/>
    <property type="match status" value="1"/>
</dbReference>
<dbReference type="Gramene" id="OPUNC11G04210.2">
    <property type="protein sequence ID" value="OPUNC11G04210.2"/>
    <property type="gene ID" value="OPUNC11G04210"/>
</dbReference>
<dbReference type="PROSITE" id="PS50011">
    <property type="entry name" value="PROTEIN_KINASE_DOM"/>
    <property type="match status" value="2"/>
</dbReference>
<comment type="subcellular location">
    <subcellularLocation>
        <location evidence="3">Cell membrane</location>
        <topology evidence="3">Single-pass membrane protein</topology>
    </subcellularLocation>
    <subcellularLocation>
        <location evidence="4">Endoplasmic reticulum membrane</location>
        <topology evidence="4">Single-pass membrane protein</topology>
    </subcellularLocation>
    <subcellularLocation>
        <location evidence="5">Membrane</location>
        <topology evidence="5">Single-pass type I membrane protein</topology>
    </subcellularLocation>
</comment>
<evidence type="ECO:0000256" key="13">
    <source>
        <dbReference type="ARBA" id="ARBA00022692"/>
    </source>
</evidence>
<dbReference type="FunFam" id="3.80.10.10:FF:000095">
    <property type="entry name" value="LRR receptor-like serine/threonine-protein kinase GSO1"/>
    <property type="match status" value="2"/>
</dbReference>
<evidence type="ECO:0000256" key="11">
    <source>
        <dbReference type="ARBA" id="ARBA00022614"/>
    </source>
</evidence>
<dbReference type="PANTHER" id="PTHR27008:SF537">
    <property type="entry name" value="OS11G0173432 PROTEIN"/>
    <property type="match status" value="1"/>
</dbReference>
<evidence type="ECO:0000256" key="3">
    <source>
        <dbReference type="ARBA" id="ARBA00004162"/>
    </source>
</evidence>
<comment type="cofactor">
    <cofactor evidence="2">
        <name>Mg(2+)</name>
        <dbReference type="ChEBI" id="CHEBI:18420"/>
    </cofactor>
</comment>
<accession>A0A0E0MCY6</accession>
<dbReference type="eggNOG" id="ENOG502QPYS">
    <property type="taxonomic scope" value="Eukaryota"/>
</dbReference>
<dbReference type="GO" id="GO:0004674">
    <property type="term" value="F:protein serine/threonine kinase activity"/>
    <property type="evidence" value="ECO:0007669"/>
    <property type="project" value="UniProtKB-KW"/>
</dbReference>
<dbReference type="InterPro" id="IPR051809">
    <property type="entry name" value="Plant_receptor-like_S/T_kinase"/>
</dbReference>
<keyword evidence="8" id="KW-1003">Cell membrane</keyword>
<dbReference type="Gene3D" id="3.30.200.20">
    <property type="entry name" value="Phosphorylase Kinase, domain 1"/>
    <property type="match status" value="2"/>
</dbReference>
<sequence>MSWNDSTYFCSWEGVSCRTEAWSDKSLLHFGNLTFLRQLQLPINSFTGEIPPSLGHLHHLQILNLGDNPLQGRIPNLSNCSNLMELSLYKNNLAGEFPQDLPHHLQVLQLSFNNLTGRIPASLSNISTLKILSCVSNNFEGNIPNEFAKFPMLHTLFVDLAFNDLSGEVPSNIGDALPNLELLALSHNVFQGHIPCSLVNASQLNVIDIPSNIFTGVIPTSIGKLTKLHRLNLDFNDFEARLESNQFTGVVPNWIGALKSLQRIALVNNNFTGPIPTSLLNLSQLGLLYLDFNNFDGHIPPSLGKIQMLEVLNVSNNNLHGSIPKEIFIGLERIHWKHPLFSREHKKPDSFKLFSQHFTGLISLSLGDLLFLEQLDLSFNHLSGAVPTNGIFKNATFLWIEGNQDLCGGPPELHLLTCSSFTASVSSKYKKSIVLKVVIPIASMVSLAIVITTIFLSKRKLKRQSLALPSFDEKFPKVTFTDLARATDRFSTSNLIGKGRFSSVYLGKLFQGNDVVAVKVFSLETRGAQKSFIAECMALRNIRHRNMVPIITACSSVDFEGNNFFFLNPAKCICIKVEGNTRIEGNNFKALVYKFMPRGDLHNFLYSTRDDGDTSNLNLVTLSQRISIVVDVSDALEYLDHNNQGTIVHCDLKPSNILLDDNMIAHVGDFGLSRFKINSSTSSLGDSNSTSSLAIKGTIGYIAPECSQGGQVSTASDIYSFGVVLLEIFIRRRPTDDMFKDGLSIVKYTEMNFPERILEVVDPQLQLELDLCEETPMAVKEKGLQCLRSVLSIGLCCTKTTPSERISMQEAAAKLHGIKDAEVAMKVSVIGPVLLLLMACSSVQILSSSLSGNETDKLSLLEFKKAITLDPQQALISWNDSTHLCIWEGVLCRKKTPLRVVSLDLSNRGLVGQISPSLANLTFLKFLFLDTNSFTGDIPSSLGHLHHLQTLYLSNNTLEGVIPDLTNCSNLKALWLNGNRLVGQMNINFPPQLQELALAYNNLTGTIPPSFANFTELRKLSFSHNNIKGSIPNEFSNFLMMEVLILSRFPEAILNLSTLIDLSLGSNHLSGEVPSNLLDSLPNLQQLGLGNNFFQGHIPHSLGNTSNLRKLYLSRNNFTGVVPTSIGKLTELNILNLEVNQIQAHKKEDWEFIDSLANCSSLQTLSMVDNRLQGHIPSSLGNISTRLQHLRFGINQISGFFPSNIQHLSNLISLSLDENEFTGSLPEWLGKLKQLQMLGLQNNYFTGIIPSSLSNMSQLIGLFLGSNKLDGHIPSLESLQMLEIFTIPNNNLYGSIPKEIFSIPSIMTIDMSFNNLDGKLPPSIGNAKQLTYLALSSNKLFGDIPNSLVNCESLEHIEFDFNIFSGGIPTSLGSISGLKVINFSHNNLTGSIPASLGNLQFLEQLDLSFNHLMGEVPGKGIFKNASSMRIDGNKGLCGGPPELHLQRCSFVDLVSSKHDKSILLKVMIPVASMVSLGMVIIIVFLWRGKQKRKSLSLPSLARHFPKISYNILFRATGGFSTSNLIGKGRYSTVYLGKLFEDNNMVAVKVFNLETRGAQKSFITECNTLRNVRHRNLVPILTACASIDSKGNDFKALVYKFMGQGDLHALLHSTQNDENTSYLNHITLAQRISIVVDVSDALEYLHHNSQGTIIHCDLKPSNILLDNNMIAHVGDFGLARFKTNSSTPSPGDSNSTSSLAIKGTIGYIAPVGGQVSTASDVYSFGVVLLEIFIRRRPTDDIFKDGLSIANFTEMNFPDRILEIVDPQLQQELDLCEETPTTVKEKGFQCLRSVLDIGLCCTKPTASERVSMQEAAAKLHAIKDAYLS</sequence>
<evidence type="ECO:0000256" key="30">
    <source>
        <dbReference type="SAM" id="Phobius"/>
    </source>
</evidence>
<dbReference type="SUPFAM" id="SSF52058">
    <property type="entry name" value="L domain-like"/>
    <property type="match status" value="2"/>
</dbReference>
<feature type="domain" description="Protein kinase" evidence="31">
    <location>
        <begin position="490"/>
        <end position="819"/>
    </location>
</feature>
<dbReference type="FunFam" id="3.80.10.10:FF:000288">
    <property type="entry name" value="LRR receptor-like serine/threonine-protein kinase EFR"/>
    <property type="match status" value="1"/>
</dbReference>
<evidence type="ECO:0000256" key="23">
    <source>
        <dbReference type="ARBA" id="ARBA00023180"/>
    </source>
</evidence>
<evidence type="ECO:0000256" key="9">
    <source>
        <dbReference type="ARBA" id="ARBA00022527"/>
    </source>
</evidence>
<evidence type="ECO:0000256" key="5">
    <source>
        <dbReference type="ARBA" id="ARBA00004479"/>
    </source>
</evidence>
<dbReference type="Pfam" id="PF00069">
    <property type="entry name" value="Pkinase"/>
    <property type="match status" value="2"/>
</dbReference>
<keyword evidence="15" id="KW-0677">Repeat</keyword>
<dbReference type="PROSITE" id="PS51450">
    <property type="entry name" value="LRR"/>
    <property type="match status" value="2"/>
</dbReference>
<comment type="catalytic activity">
    <reaction evidence="24">
        <text>L-threonyl-[protein] + ATP = O-phospho-L-threonyl-[protein] + ADP + H(+)</text>
        <dbReference type="Rhea" id="RHEA:46608"/>
        <dbReference type="Rhea" id="RHEA-COMP:11060"/>
        <dbReference type="Rhea" id="RHEA-COMP:11605"/>
        <dbReference type="ChEBI" id="CHEBI:15378"/>
        <dbReference type="ChEBI" id="CHEBI:30013"/>
        <dbReference type="ChEBI" id="CHEBI:30616"/>
        <dbReference type="ChEBI" id="CHEBI:61977"/>
        <dbReference type="ChEBI" id="CHEBI:456216"/>
        <dbReference type="EC" id="2.7.11.1"/>
    </reaction>
</comment>
<keyword evidence="21 30" id="KW-0472">Membrane</keyword>
<dbReference type="InterPro" id="IPR008271">
    <property type="entry name" value="Ser/Thr_kinase_AS"/>
</dbReference>
<dbReference type="GO" id="GO:0005524">
    <property type="term" value="F:ATP binding"/>
    <property type="evidence" value="ECO:0007669"/>
    <property type="project" value="UniProtKB-UniRule"/>
</dbReference>
<feature type="binding site" evidence="29">
    <location>
        <position position="1548"/>
    </location>
    <ligand>
        <name>ATP</name>
        <dbReference type="ChEBI" id="CHEBI:30616"/>
    </ligand>
</feature>
<dbReference type="PROSITE" id="PS00107">
    <property type="entry name" value="PROTEIN_KINASE_ATP"/>
    <property type="match status" value="2"/>
</dbReference>
<evidence type="ECO:0000256" key="7">
    <source>
        <dbReference type="ARBA" id="ARBA00012513"/>
    </source>
</evidence>
<evidence type="ECO:0000313" key="33">
    <source>
        <dbReference type="Proteomes" id="UP000026962"/>
    </source>
</evidence>
<keyword evidence="23" id="KW-0325">Glycoprotein</keyword>
<keyword evidence="14" id="KW-0732">Signal</keyword>
<dbReference type="InterPro" id="IPR011009">
    <property type="entry name" value="Kinase-like_dom_sf"/>
</dbReference>
<keyword evidence="11" id="KW-0433">Leucine-rich repeat</keyword>
<keyword evidence="13 30" id="KW-0812">Transmembrane</keyword>
<dbReference type="SMART" id="SM00220">
    <property type="entry name" value="S_TKc"/>
    <property type="match status" value="2"/>
</dbReference>
<keyword evidence="18" id="KW-0256">Endoplasmic reticulum</keyword>
<keyword evidence="10" id="KW-0597">Phosphoprotein</keyword>
<evidence type="ECO:0000256" key="17">
    <source>
        <dbReference type="ARBA" id="ARBA00022777"/>
    </source>
</evidence>
<evidence type="ECO:0000256" key="18">
    <source>
        <dbReference type="ARBA" id="ARBA00022824"/>
    </source>
</evidence>
<dbReference type="PANTHER" id="PTHR27008">
    <property type="entry name" value="OS04G0122200 PROTEIN"/>
    <property type="match status" value="1"/>
</dbReference>
<reference evidence="32" key="2">
    <citation type="submission" date="2018-05" db="EMBL/GenBank/DDBJ databases">
        <title>OpunRS2 (Oryza punctata Reference Sequence Version 2).</title>
        <authorList>
            <person name="Zhang J."/>
            <person name="Kudrna D."/>
            <person name="Lee S."/>
            <person name="Talag J."/>
            <person name="Welchert J."/>
            <person name="Wing R.A."/>
        </authorList>
    </citation>
    <scope>NUCLEOTIDE SEQUENCE [LARGE SCALE GENOMIC DNA]</scope>
</reference>
<dbReference type="FunFam" id="1.10.510.10:FF:000358">
    <property type="entry name" value="Putative leucine-rich repeat receptor-like serine/threonine-protein kinase"/>
    <property type="match status" value="2"/>
</dbReference>
<organism evidence="32">
    <name type="scientific">Oryza punctata</name>
    <name type="common">Red rice</name>
    <dbReference type="NCBI Taxonomy" id="4537"/>
    <lineage>
        <taxon>Eukaryota</taxon>
        <taxon>Viridiplantae</taxon>
        <taxon>Streptophyta</taxon>
        <taxon>Embryophyta</taxon>
        <taxon>Tracheophyta</taxon>
        <taxon>Spermatophyta</taxon>
        <taxon>Magnoliopsida</taxon>
        <taxon>Liliopsida</taxon>
        <taxon>Poales</taxon>
        <taxon>Poaceae</taxon>
        <taxon>BOP clade</taxon>
        <taxon>Oryzoideae</taxon>
        <taxon>Oryzeae</taxon>
        <taxon>Oryzinae</taxon>
        <taxon>Oryza</taxon>
    </lineage>
</organism>
<dbReference type="Proteomes" id="UP000026962">
    <property type="component" value="Chromosome 11"/>
</dbReference>
<dbReference type="InterPro" id="IPR032675">
    <property type="entry name" value="LRR_dom_sf"/>
</dbReference>
<dbReference type="InterPro" id="IPR000719">
    <property type="entry name" value="Prot_kinase_dom"/>
</dbReference>
<keyword evidence="12" id="KW-0808">Transferase</keyword>
<dbReference type="Pfam" id="PF13855">
    <property type="entry name" value="LRR_8"/>
    <property type="match status" value="3"/>
</dbReference>
<keyword evidence="33" id="KW-1185">Reference proteome</keyword>
<comment type="cofactor">
    <cofactor evidence="1">
        <name>Mn(2+)</name>
        <dbReference type="ChEBI" id="CHEBI:29035"/>
    </cofactor>
</comment>
<keyword evidence="19 29" id="KW-0067">ATP-binding</keyword>
<feature type="binding site" evidence="29">
    <location>
        <position position="519"/>
    </location>
    <ligand>
        <name>ATP</name>
        <dbReference type="ChEBI" id="CHEBI:30616"/>
    </ligand>
</feature>
<feature type="transmembrane region" description="Helical" evidence="30">
    <location>
        <begin position="433"/>
        <end position="456"/>
    </location>
</feature>
<evidence type="ECO:0000256" key="20">
    <source>
        <dbReference type="ARBA" id="ARBA00022989"/>
    </source>
</evidence>
<comment type="function">
    <text evidence="27">The processed protein kinase Xa21 chain released by protein cleavage after X.oryzae pv. oryzae protein Ax21 detection translocates into the nucleus where it can bind and regulate WRKY62, a transcription factor. Confers resistance to the bacterial pathogen X.oryzae pv. oryzae (Xoo).</text>
</comment>
<dbReference type="SUPFAM" id="SSF52047">
    <property type="entry name" value="RNI-like"/>
    <property type="match status" value="1"/>
</dbReference>
<evidence type="ECO:0000256" key="15">
    <source>
        <dbReference type="ARBA" id="ARBA00022737"/>
    </source>
</evidence>
<evidence type="ECO:0000256" key="12">
    <source>
        <dbReference type="ARBA" id="ARBA00022679"/>
    </source>
</evidence>
<evidence type="ECO:0000256" key="25">
    <source>
        <dbReference type="ARBA" id="ARBA00048679"/>
    </source>
</evidence>
<dbReference type="SMART" id="SM00369">
    <property type="entry name" value="LRR_TYP"/>
    <property type="match status" value="13"/>
</dbReference>
<comment type="function">
    <text evidence="26">Receptor kinase that detects X.oryzae pv. oryzae protein Ax21 to promote innate immunity. Following X.oryzae pv. oryzae protein Ax21 detection, undergoes cleavage, releasing the processed protein kinase Xa21 chain.</text>
</comment>
<dbReference type="GO" id="GO:0005789">
    <property type="term" value="C:endoplasmic reticulum membrane"/>
    <property type="evidence" value="ECO:0007669"/>
    <property type="project" value="UniProtKB-SubCell"/>
</dbReference>
<feature type="transmembrane region" description="Helical" evidence="30">
    <location>
        <begin position="1462"/>
        <end position="1486"/>
    </location>
</feature>
<dbReference type="PROSITE" id="PS00108">
    <property type="entry name" value="PROTEIN_KINASE_ST"/>
    <property type="match status" value="2"/>
</dbReference>
<dbReference type="SMART" id="SM00365">
    <property type="entry name" value="LRR_SD22"/>
    <property type="match status" value="6"/>
</dbReference>
<dbReference type="InterPro" id="IPR017441">
    <property type="entry name" value="Protein_kinase_ATP_BS"/>
</dbReference>